<dbReference type="AlphaFoldDB" id="A0A9P1HC89"/>
<accession>A0A9P1HC89</accession>
<dbReference type="EMBL" id="CALLCH030000021">
    <property type="protein sequence ID" value="CAI4219870.1"/>
    <property type="molecule type" value="Genomic_DNA"/>
</dbReference>
<evidence type="ECO:0000313" key="2">
    <source>
        <dbReference type="EMBL" id="CAI4219870.1"/>
    </source>
</evidence>
<comment type="caution">
    <text evidence="2">The sequence shown here is derived from an EMBL/GenBank/DDBJ whole genome shotgun (WGS) entry which is preliminary data.</text>
</comment>
<proteinExistence type="predicted"/>
<evidence type="ECO:0000256" key="1">
    <source>
        <dbReference type="SAM" id="MobiDB-lite"/>
    </source>
</evidence>
<protein>
    <submittedName>
        <fullName evidence="2">Uncharacterized protein</fullName>
    </submittedName>
</protein>
<feature type="compositionally biased region" description="Basic and acidic residues" evidence="1">
    <location>
        <begin position="55"/>
        <end position="68"/>
    </location>
</feature>
<feature type="region of interest" description="Disordered" evidence="1">
    <location>
        <begin position="55"/>
        <end position="81"/>
    </location>
</feature>
<gene>
    <name evidence="2" type="ORF">PPNO1_LOCUS9415</name>
</gene>
<name>A0A9P1HC89_9PEZI</name>
<keyword evidence="3" id="KW-1185">Reference proteome</keyword>
<evidence type="ECO:0000313" key="3">
    <source>
        <dbReference type="Proteomes" id="UP000838763"/>
    </source>
</evidence>
<organism evidence="2 3">
    <name type="scientific">Parascedosporium putredinis</name>
    <dbReference type="NCBI Taxonomy" id="1442378"/>
    <lineage>
        <taxon>Eukaryota</taxon>
        <taxon>Fungi</taxon>
        <taxon>Dikarya</taxon>
        <taxon>Ascomycota</taxon>
        <taxon>Pezizomycotina</taxon>
        <taxon>Sordariomycetes</taxon>
        <taxon>Hypocreomycetidae</taxon>
        <taxon>Microascales</taxon>
        <taxon>Microascaceae</taxon>
        <taxon>Parascedosporium</taxon>
    </lineage>
</organism>
<sequence length="193" mass="21792">MADKRRVDSLAVDFLLFAGLLATGAYVIRQVISNVIADPEREKHEQASLRAKAHLERLQRENDRKRSADNGSEDASQRGPRVEDLALNQYENIVAMDMVASQDIHVGFNGESVAYRRLEQKLAANIWDKTSTNAQKFAVALPGAEQRRRILQLVLSDTKTDPEEFNLDYIVKVTAGMSGSDLRRHAAMQQWRQ</sequence>
<dbReference type="Gene3D" id="1.10.8.60">
    <property type="match status" value="1"/>
</dbReference>
<dbReference type="Proteomes" id="UP000838763">
    <property type="component" value="Unassembled WGS sequence"/>
</dbReference>
<dbReference type="OrthoDB" id="10254455at2759"/>
<reference evidence="2" key="1">
    <citation type="submission" date="2022-11" db="EMBL/GenBank/DDBJ databases">
        <authorList>
            <person name="Scott C."/>
            <person name="Bruce N."/>
        </authorList>
    </citation>
    <scope>NUCLEOTIDE SEQUENCE</scope>
</reference>